<evidence type="ECO:0000256" key="2">
    <source>
        <dbReference type="ARBA" id="ARBA00009457"/>
    </source>
</evidence>
<dbReference type="AlphaFoldDB" id="A9TD09"/>
<dbReference type="InParanoid" id="A9TD09"/>
<feature type="transmembrane region" description="Helical" evidence="8">
    <location>
        <begin position="322"/>
        <end position="342"/>
    </location>
</feature>
<evidence type="ECO:0000313" key="9">
    <source>
        <dbReference type="EMBL" id="PNR39614.1"/>
    </source>
</evidence>
<dbReference type="PaxDb" id="3218-PP1S206_124V6.1"/>
<dbReference type="PANTHER" id="PTHR10926">
    <property type="entry name" value="CELL CYCLE CONTROL PROTEIN 50"/>
    <property type="match status" value="1"/>
</dbReference>
<keyword evidence="11" id="KW-1185">Reference proteome</keyword>
<dbReference type="GO" id="GO:0005886">
    <property type="term" value="C:plasma membrane"/>
    <property type="evidence" value="ECO:0000318"/>
    <property type="project" value="GO_Central"/>
</dbReference>
<reference evidence="9 11" key="2">
    <citation type="journal article" date="2018" name="Plant J.">
        <title>The Physcomitrella patens chromosome-scale assembly reveals moss genome structure and evolution.</title>
        <authorList>
            <person name="Lang D."/>
            <person name="Ullrich K.K."/>
            <person name="Murat F."/>
            <person name="Fuchs J."/>
            <person name="Jenkins J."/>
            <person name="Haas F.B."/>
            <person name="Piednoel M."/>
            <person name="Gundlach H."/>
            <person name="Van Bel M."/>
            <person name="Meyberg R."/>
            <person name="Vives C."/>
            <person name="Morata J."/>
            <person name="Symeonidi A."/>
            <person name="Hiss M."/>
            <person name="Muchero W."/>
            <person name="Kamisugi Y."/>
            <person name="Saleh O."/>
            <person name="Blanc G."/>
            <person name="Decker E.L."/>
            <person name="van Gessel N."/>
            <person name="Grimwood J."/>
            <person name="Hayes R.D."/>
            <person name="Graham S.W."/>
            <person name="Gunter L.E."/>
            <person name="McDaniel S.F."/>
            <person name="Hoernstein S.N.W."/>
            <person name="Larsson A."/>
            <person name="Li F.W."/>
            <person name="Perroud P.F."/>
            <person name="Phillips J."/>
            <person name="Ranjan P."/>
            <person name="Rokshar D.S."/>
            <person name="Rothfels C.J."/>
            <person name="Schneider L."/>
            <person name="Shu S."/>
            <person name="Stevenson D.W."/>
            <person name="Thummler F."/>
            <person name="Tillich M."/>
            <person name="Villarreal Aguilar J.C."/>
            <person name="Widiez T."/>
            <person name="Wong G.K."/>
            <person name="Wymore A."/>
            <person name="Zhang Y."/>
            <person name="Zimmer A.D."/>
            <person name="Quatrano R.S."/>
            <person name="Mayer K.F.X."/>
            <person name="Goodstein D."/>
            <person name="Casacuberta J.M."/>
            <person name="Vandepoele K."/>
            <person name="Reski R."/>
            <person name="Cuming A.C."/>
            <person name="Tuskan G.A."/>
            <person name="Maumus F."/>
            <person name="Salse J."/>
            <person name="Schmutz J."/>
            <person name="Rensing S.A."/>
        </authorList>
    </citation>
    <scope>NUCLEOTIDE SEQUENCE [LARGE SCALE GENOMIC DNA]</scope>
    <source>
        <strain evidence="10 11">cv. Gransden 2004</strain>
    </source>
</reference>
<dbReference type="GO" id="GO:0005783">
    <property type="term" value="C:endoplasmic reticulum"/>
    <property type="evidence" value="ECO:0000318"/>
    <property type="project" value="GO_Central"/>
</dbReference>
<evidence type="ECO:0000256" key="1">
    <source>
        <dbReference type="ARBA" id="ARBA00004141"/>
    </source>
</evidence>
<dbReference type="EMBL" id="ABEU02000015">
    <property type="protein sequence ID" value="PNR39614.1"/>
    <property type="molecule type" value="Genomic_DNA"/>
</dbReference>
<dbReference type="GO" id="GO:0005794">
    <property type="term" value="C:Golgi apparatus"/>
    <property type="evidence" value="ECO:0000318"/>
    <property type="project" value="GO_Central"/>
</dbReference>
<gene>
    <name evidence="9" type="ORF">PHYPA_019893</name>
</gene>
<evidence type="ECO:0000256" key="8">
    <source>
        <dbReference type="SAM" id="Phobius"/>
    </source>
</evidence>
<evidence type="ECO:0000256" key="5">
    <source>
        <dbReference type="ARBA" id="ARBA00023136"/>
    </source>
</evidence>
<dbReference type="STRING" id="3218.A9TD09"/>
<dbReference type="EnsemblPlants" id="Pp3c15_18239V3.1">
    <property type="protein sequence ID" value="PAC:32929516.CDS.1"/>
    <property type="gene ID" value="Pp3c15_18239"/>
</dbReference>
<dbReference type="HOGENOM" id="CLU_025025_1_1_1"/>
<comment type="subcellular location">
    <subcellularLocation>
        <location evidence="1">Membrane</location>
        <topology evidence="1">Multi-pass membrane protein</topology>
    </subcellularLocation>
</comment>
<dbReference type="PANTHER" id="PTHR10926:SF0">
    <property type="entry name" value="CDC50, ISOFORM A"/>
    <property type="match status" value="1"/>
</dbReference>
<dbReference type="InterPro" id="IPR005045">
    <property type="entry name" value="CDC50/LEM3_fam"/>
</dbReference>
<protein>
    <recommendedName>
        <fullName evidence="6">ALA-interacting subunit</fullName>
    </recommendedName>
</protein>
<keyword evidence="3 8" id="KW-0812">Transmembrane</keyword>
<dbReference type="PIRSF" id="PIRSF015840">
    <property type="entry name" value="DUF284_TM_euk"/>
    <property type="match status" value="1"/>
</dbReference>
<dbReference type="eggNOG" id="KOG2952">
    <property type="taxonomic scope" value="Eukaryota"/>
</dbReference>
<comment type="similarity">
    <text evidence="2 6">Belongs to the CDC50/LEM3 family.</text>
</comment>
<keyword evidence="5 6" id="KW-0472">Membrane</keyword>
<dbReference type="Pfam" id="PF03381">
    <property type="entry name" value="CDC50"/>
    <property type="match status" value="1"/>
</dbReference>
<evidence type="ECO:0000256" key="7">
    <source>
        <dbReference type="SAM" id="MobiDB-lite"/>
    </source>
</evidence>
<feature type="region of interest" description="Disordered" evidence="7">
    <location>
        <begin position="1"/>
        <end position="23"/>
    </location>
</feature>
<accession>A9TD09</accession>
<feature type="compositionally biased region" description="Low complexity" evidence="7">
    <location>
        <begin position="1"/>
        <end position="11"/>
    </location>
</feature>
<evidence type="ECO:0000256" key="3">
    <source>
        <dbReference type="ARBA" id="ARBA00022692"/>
    </source>
</evidence>
<evidence type="ECO:0000256" key="6">
    <source>
        <dbReference type="PIRNR" id="PIRNR015840"/>
    </source>
</evidence>
<evidence type="ECO:0000313" key="10">
    <source>
        <dbReference type="EnsemblPlants" id="PAC:32929516.CDS.1"/>
    </source>
</evidence>
<sequence>MATTANAATTTPGSAIARNEVKPQSQKPIYTRFSQQEMHACKPLMTPARIVAVFMTVGVVFIPIGIATLLASTSVVELVDHYGHACLDNSAAQVNQSLRTREERISFIKNPSNPKNCTRTIRILKLMKQPIYMYYEITNFHQNHHRYVKSKSEPQLQGQQASPEQLKICAPEDSVGGQPVIPCGLVAWSFFNDTYSLALNNGTSVPVNKKGIAWKSDMDKVSSTVYASNFQNNNPSAYIGGGKLPVDSPLRDNEDLWVWMRPAALSKFRKLWGRIERDLYPGDELQVNIQNVYNCFSFNGQKKLVLSTTSWMGGKNNFVGTAYLTIGLLCVALAIGFFFMYYSHPRPLGNTKQFSWNNEKQVKQRGFQSTQPRTILR</sequence>
<organism evidence="9">
    <name type="scientific">Physcomitrium patens</name>
    <name type="common">Spreading-leaved earth moss</name>
    <name type="synonym">Physcomitrella patens</name>
    <dbReference type="NCBI Taxonomy" id="3218"/>
    <lineage>
        <taxon>Eukaryota</taxon>
        <taxon>Viridiplantae</taxon>
        <taxon>Streptophyta</taxon>
        <taxon>Embryophyta</taxon>
        <taxon>Bryophyta</taxon>
        <taxon>Bryophytina</taxon>
        <taxon>Bryopsida</taxon>
        <taxon>Funariidae</taxon>
        <taxon>Funariales</taxon>
        <taxon>Funariaceae</taxon>
        <taxon>Physcomitrium</taxon>
    </lineage>
</organism>
<name>A9TD09_PHYPA</name>
<proteinExistence type="inferred from homology"/>
<reference evidence="10" key="3">
    <citation type="submission" date="2020-12" db="UniProtKB">
        <authorList>
            <consortium name="EnsemblPlants"/>
        </authorList>
    </citation>
    <scope>IDENTIFICATION</scope>
</reference>
<reference evidence="9 11" key="1">
    <citation type="journal article" date="2008" name="Science">
        <title>The Physcomitrella genome reveals evolutionary insights into the conquest of land by plants.</title>
        <authorList>
            <person name="Rensing S."/>
            <person name="Lang D."/>
            <person name="Zimmer A."/>
            <person name="Terry A."/>
            <person name="Salamov A."/>
            <person name="Shapiro H."/>
            <person name="Nishiyama T."/>
            <person name="Perroud P.-F."/>
            <person name="Lindquist E."/>
            <person name="Kamisugi Y."/>
            <person name="Tanahashi T."/>
            <person name="Sakakibara K."/>
            <person name="Fujita T."/>
            <person name="Oishi K."/>
            <person name="Shin-I T."/>
            <person name="Kuroki Y."/>
            <person name="Toyoda A."/>
            <person name="Suzuki Y."/>
            <person name="Hashimoto A."/>
            <person name="Yamaguchi K."/>
            <person name="Sugano A."/>
            <person name="Kohara Y."/>
            <person name="Fujiyama A."/>
            <person name="Anterola A."/>
            <person name="Aoki S."/>
            <person name="Ashton N."/>
            <person name="Barbazuk W.B."/>
            <person name="Barker E."/>
            <person name="Bennetzen J."/>
            <person name="Bezanilla M."/>
            <person name="Blankenship R."/>
            <person name="Cho S.H."/>
            <person name="Dutcher S."/>
            <person name="Estelle M."/>
            <person name="Fawcett J.A."/>
            <person name="Gundlach H."/>
            <person name="Hanada K."/>
            <person name="Heyl A."/>
            <person name="Hicks K.A."/>
            <person name="Hugh J."/>
            <person name="Lohr M."/>
            <person name="Mayer K."/>
            <person name="Melkozernov A."/>
            <person name="Murata T."/>
            <person name="Nelson D."/>
            <person name="Pils B."/>
            <person name="Prigge M."/>
            <person name="Reiss B."/>
            <person name="Renner T."/>
            <person name="Rombauts S."/>
            <person name="Rushton P."/>
            <person name="Sanderfoot A."/>
            <person name="Schween G."/>
            <person name="Shiu S.-H."/>
            <person name="Stueber K."/>
            <person name="Theodoulou F.L."/>
            <person name="Tu H."/>
            <person name="Van de Peer Y."/>
            <person name="Verrier P.J."/>
            <person name="Waters E."/>
            <person name="Wood A."/>
            <person name="Yang L."/>
            <person name="Cove D."/>
            <person name="Cuming A."/>
            <person name="Hasebe M."/>
            <person name="Lucas S."/>
            <person name="Mishler D.B."/>
            <person name="Reski R."/>
            <person name="Grigoriev I."/>
            <person name="Quatrano R.S."/>
            <person name="Boore J.L."/>
        </authorList>
    </citation>
    <scope>NUCLEOTIDE SEQUENCE [LARGE SCALE GENOMIC DNA]</scope>
    <source>
        <strain evidence="10 11">cv. Gransden 2004</strain>
    </source>
</reference>
<dbReference type="OMA" id="FWQKPVY"/>
<evidence type="ECO:0000256" key="4">
    <source>
        <dbReference type="ARBA" id="ARBA00022989"/>
    </source>
</evidence>
<evidence type="ECO:0000313" key="11">
    <source>
        <dbReference type="Proteomes" id="UP000006727"/>
    </source>
</evidence>
<dbReference type="Gramene" id="Pp3c15_18239V3.1">
    <property type="protein sequence ID" value="PAC:32929516.CDS.1"/>
    <property type="gene ID" value="Pp3c15_18239"/>
</dbReference>
<dbReference type="Proteomes" id="UP000006727">
    <property type="component" value="Chromosome 15"/>
</dbReference>
<keyword evidence="4 8" id="KW-1133">Transmembrane helix</keyword>
<feature type="transmembrane region" description="Helical" evidence="8">
    <location>
        <begin position="50"/>
        <end position="71"/>
    </location>
</feature>